<feature type="transmembrane region" description="Helical" evidence="1">
    <location>
        <begin position="39"/>
        <end position="56"/>
    </location>
</feature>
<organism evidence="2">
    <name type="scientific">viral metagenome</name>
    <dbReference type="NCBI Taxonomy" id="1070528"/>
    <lineage>
        <taxon>unclassified sequences</taxon>
        <taxon>metagenomes</taxon>
        <taxon>organismal metagenomes</taxon>
    </lineage>
</organism>
<proteinExistence type="predicted"/>
<evidence type="ECO:0000256" key="1">
    <source>
        <dbReference type="SAM" id="Phobius"/>
    </source>
</evidence>
<dbReference type="AlphaFoldDB" id="A0A6C0C551"/>
<feature type="transmembrane region" description="Helical" evidence="1">
    <location>
        <begin position="12"/>
        <end position="33"/>
    </location>
</feature>
<name>A0A6C0C551_9ZZZZ</name>
<protein>
    <recommendedName>
        <fullName evidence="3">Phosphatidic acid phosphatase type 2/haloperoxidase domain-containing protein</fullName>
    </recommendedName>
</protein>
<reference evidence="2" key="1">
    <citation type="journal article" date="2020" name="Nature">
        <title>Giant virus diversity and host interactions through global metagenomics.</title>
        <authorList>
            <person name="Schulz F."/>
            <person name="Roux S."/>
            <person name="Paez-Espino D."/>
            <person name="Jungbluth S."/>
            <person name="Walsh D.A."/>
            <person name="Denef V.J."/>
            <person name="McMahon K.D."/>
            <person name="Konstantinidis K.T."/>
            <person name="Eloe-Fadrosh E.A."/>
            <person name="Kyrpides N.C."/>
            <person name="Woyke T."/>
        </authorList>
    </citation>
    <scope>NUCLEOTIDE SEQUENCE</scope>
    <source>
        <strain evidence="2">GVMAG-M-3300020185-33</strain>
    </source>
</reference>
<keyword evidence="1" id="KW-0472">Membrane</keyword>
<evidence type="ECO:0000313" key="2">
    <source>
        <dbReference type="EMBL" id="QHS99221.1"/>
    </source>
</evidence>
<keyword evidence="1" id="KW-1133">Transmembrane helix</keyword>
<sequence length="198" mass="22012">MAILKFNPMAYIKYFVLNAPMILAAFTVLASAFNKDIKGLVFMVGGLIIMFVGQFISSSLGRKPPKNINLEACNMFSSSGWGYEWSSPAPHALFLAYATTYFITSMAFQGNWNWALLGILLVIISTNAFFRINLLNCGTGGDLLFGWGFGMIWGVIWYTAMIAVESQNEGVLSLTYFGDEIGVDKCKLTKKKFKCRKI</sequence>
<feature type="transmembrane region" description="Helical" evidence="1">
    <location>
        <begin position="92"/>
        <end position="108"/>
    </location>
</feature>
<accession>A0A6C0C551</accession>
<dbReference type="EMBL" id="MN739336">
    <property type="protein sequence ID" value="QHS99221.1"/>
    <property type="molecule type" value="Genomic_DNA"/>
</dbReference>
<keyword evidence="1" id="KW-0812">Transmembrane</keyword>
<feature type="transmembrane region" description="Helical" evidence="1">
    <location>
        <begin position="144"/>
        <end position="164"/>
    </location>
</feature>
<evidence type="ECO:0008006" key="3">
    <source>
        <dbReference type="Google" id="ProtNLM"/>
    </source>
</evidence>
<feature type="transmembrane region" description="Helical" evidence="1">
    <location>
        <begin position="114"/>
        <end position="132"/>
    </location>
</feature>